<evidence type="ECO:0000256" key="1">
    <source>
        <dbReference type="SAM" id="SignalP"/>
    </source>
</evidence>
<keyword evidence="3" id="KW-1185">Reference proteome</keyword>
<proteinExistence type="predicted"/>
<organism evidence="2 3">
    <name type="scientific">Xenorhabdus thuongxuanensis</name>
    <dbReference type="NCBI Taxonomy" id="1873484"/>
    <lineage>
        <taxon>Bacteria</taxon>
        <taxon>Pseudomonadati</taxon>
        <taxon>Pseudomonadota</taxon>
        <taxon>Gammaproteobacteria</taxon>
        <taxon>Enterobacterales</taxon>
        <taxon>Morganellaceae</taxon>
        <taxon>Xenorhabdus</taxon>
    </lineage>
</organism>
<dbReference type="AlphaFoldDB" id="A0A1Q5TP26"/>
<gene>
    <name evidence="2" type="ORF">Xentx_03290</name>
</gene>
<feature type="signal peptide" evidence="1">
    <location>
        <begin position="1"/>
        <end position="19"/>
    </location>
</feature>
<protein>
    <submittedName>
        <fullName evidence="2">Uncharacterized protein</fullName>
    </submittedName>
</protein>
<comment type="caution">
    <text evidence="2">The sequence shown here is derived from an EMBL/GenBank/DDBJ whole genome shotgun (WGS) entry which is preliminary data.</text>
</comment>
<evidence type="ECO:0000313" key="2">
    <source>
        <dbReference type="EMBL" id="OKP01952.1"/>
    </source>
</evidence>
<reference evidence="2 3" key="1">
    <citation type="submission" date="2016-09" db="EMBL/GenBank/DDBJ databases">
        <title>Xenorhabdus thuongxuanensis sp. nov. and Xenorhabdus eapokensis sp. nov., isolated from Steinernema species.</title>
        <authorList>
            <person name="Kaempfer P."/>
            <person name="Tobias N.J."/>
            <person name="Phan Ke L."/>
            <person name="Bode H.B."/>
            <person name="Glaeser S.P."/>
        </authorList>
    </citation>
    <scope>NUCLEOTIDE SEQUENCE [LARGE SCALE GENOMIC DNA]</scope>
    <source>
        <strain evidence="2 3">30TX1</strain>
    </source>
</reference>
<name>A0A1Q5TP26_9GAMM</name>
<dbReference type="Proteomes" id="UP000186277">
    <property type="component" value="Unassembled WGS sequence"/>
</dbReference>
<sequence length="55" mass="5972">MKRKLAACMLSLLIGTVVAANANALVCKLFNQTIDQKCEEACSLIQNKILQGFCV</sequence>
<accession>A0A1Q5TP26</accession>
<evidence type="ECO:0000313" key="3">
    <source>
        <dbReference type="Proteomes" id="UP000186277"/>
    </source>
</evidence>
<feature type="chain" id="PRO_5012592449" evidence="1">
    <location>
        <begin position="20"/>
        <end position="55"/>
    </location>
</feature>
<keyword evidence="1" id="KW-0732">Signal</keyword>
<dbReference type="EMBL" id="MKGR01000036">
    <property type="protein sequence ID" value="OKP01952.1"/>
    <property type="molecule type" value="Genomic_DNA"/>
</dbReference>